<evidence type="ECO:0000313" key="1">
    <source>
        <dbReference type="EMBL" id="QGZ40634.1"/>
    </source>
</evidence>
<organism evidence="1 2">
    <name type="scientific">Pseudoduganella flava</name>
    <dbReference type="NCBI Taxonomy" id="871742"/>
    <lineage>
        <taxon>Bacteria</taxon>
        <taxon>Pseudomonadati</taxon>
        <taxon>Pseudomonadota</taxon>
        <taxon>Betaproteobacteria</taxon>
        <taxon>Burkholderiales</taxon>
        <taxon>Oxalobacteraceae</taxon>
        <taxon>Telluria group</taxon>
        <taxon>Pseudoduganella</taxon>
    </lineage>
</organism>
<sequence length="161" mass="17271">MLSWQGPTVPRATALSKVVNGKLATIAELTTGQTYLPAEYGTRWAYGPAKNTDGSSKLMSSWAALYPSSPAATYTQTTSPYRSYTQPATEMAKAQNLRRLLYVPLLQCPVPAGLYADATILAYGRFFLTAKASAGELPGEFAGVLARDAEARLADEAELLE</sequence>
<proteinExistence type="predicted"/>
<protein>
    <submittedName>
        <fullName evidence="1">Uncharacterized protein</fullName>
    </submittedName>
</protein>
<accession>A0ABX6FSV4</accession>
<dbReference type="RefSeq" id="WP_158206770.1">
    <property type="nucleotide sequence ID" value="NZ_CP046904.1"/>
</dbReference>
<dbReference type="EMBL" id="CP046904">
    <property type="protein sequence ID" value="QGZ40634.1"/>
    <property type="molecule type" value="Genomic_DNA"/>
</dbReference>
<keyword evidence="2" id="KW-1185">Reference proteome</keyword>
<gene>
    <name evidence="1" type="ORF">GO485_17250</name>
</gene>
<name>A0ABX6FSV4_9BURK</name>
<evidence type="ECO:0000313" key="2">
    <source>
        <dbReference type="Proteomes" id="UP000437862"/>
    </source>
</evidence>
<dbReference type="Proteomes" id="UP000437862">
    <property type="component" value="Chromosome"/>
</dbReference>
<reference evidence="1 2" key="1">
    <citation type="submission" date="2019-12" db="EMBL/GenBank/DDBJ databases">
        <title>Draft Genome Sequences of Six Type Strains of the Genus Massilia.</title>
        <authorList>
            <person name="Miess H."/>
            <person name="Frediansyah A."/>
            <person name="Goeker M."/>
            <person name="Gross H."/>
        </authorList>
    </citation>
    <scope>NUCLEOTIDE SEQUENCE [LARGE SCALE GENOMIC DNA]</scope>
    <source>
        <strain evidence="1 2">DSM 26639</strain>
    </source>
</reference>